<organism evidence="1 2">
    <name type="scientific">Smallanthus sonchifolius</name>
    <dbReference type="NCBI Taxonomy" id="185202"/>
    <lineage>
        <taxon>Eukaryota</taxon>
        <taxon>Viridiplantae</taxon>
        <taxon>Streptophyta</taxon>
        <taxon>Embryophyta</taxon>
        <taxon>Tracheophyta</taxon>
        <taxon>Spermatophyta</taxon>
        <taxon>Magnoliopsida</taxon>
        <taxon>eudicotyledons</taxon>
        <taxon>Gunneridae</taxon>
        <taxon>Pentapetalae</taxon>
        <taxon>asterids</taxon>
        <taxon>campanulids</taxon>
        <taxon>Asterales</taxon>
        <taxon>Asteraceae</taxon>
        <taxon>Asteroideae</taxon>
        <taxon>Heliantheae alliance</taxon>
        <taxon>Millerieae</taxon>
        <taxon>Smallanthus</taxon>
    </lineage>
</organism>
<protein>
    <submittedName>
        <fullName evidence="1">Uncharacterized protein</fullName>
    </submittedName>
</protein>
<evidence type="ECO:0000313" key="2">
    <source>
        <dbReference type="Proteomes" id="UP001056120"/>
    </source>
</evidence>
<accession>A0ACB9JCP4</accession>
<reference evidence="2" key="1">
    <citation type="journal article" date="2022" name="Mol. Ecol. Resour.">
        <title>The genomes of chicory, endive, great burdock and yacon provide insights into Asteraceae palaeo-polyploidization history and plant inulin production.</title>
        <authorList>
            <person name="Fan W."/>
            <person name="Wang S."/>
            <person name="Wang H."/>
            <person name="Wang A."/>
            <person name="Jiang F."/>
            <person name="Liu H."/>
            <person name="Zhao H."/>
            <person name="Xu D."/>
            <person name="Zhang Y."/>
        </authorList>
    </citation>
    <scope>NUCLEOTIDE SEQUENCE [LARGE SCALE GENOMIC DNA]</scope>
    <source>
        <strain evidence="2">cv. Yunnan</strain>
    </source>
</reference>
<dbReference type="Proteomes" id="UP001056120">
    <property type="component" value="Linkage Group LG04"/>
</dbReference>
<proteinExistence type="predicted"/>
<reference evidence="1 2" key="2">
    <citation type="journal article" date="2022" name="Mol. Ecol. Resour.">
        <title>The genomes of chicory, endive, great burdock and yacon provide insights into Asteraceae paleo-polyploidization history and plant inulin production.</title>
        <authorList>
            <person name="Fan W."/>
            <person name="Wang S."/>
            <person name="Wang H."/>
            <person name="Wang A."/>
            <person name="Jiang F."/>
            <person name="Liu H."/>
            <person name="Zhao H."/>
            <person name="Xu D."/>
            <person name="Zhang Y."/>
        </authorList>
    </citation>
    <scope>NUCLEOTIDE SEQUENCE [LARGE SCALE GENOMIC DNA]</scope>
    <source>
        <strain evidence="2">cv. Yunnan</strain>
        <tissue evidence="1">Leaves</tissue>
    </source>
</reference>
<sequence>MDPLSDETIWKRLSEVAFDEESIKRRDKGSIIAHIAKFEAKGWVEILTREEEKCEEYEVEIEQPCAIAHVAYDEGDMDKDAIKGDRRNRYWRGLRDFQDQKNRLFLVLVLNIIHKEPVTTTITTPTPALYSHKQQLNTTSPATTVHRHPIRSSLSPPPPPLRVSGTRTEPRRLIRVLDLTYGHQVTITRRVRTISELTGRYGTSRGETGSRAFRFLATKQLKLFLVLGFNRMGSRTGIDFDSPVDVRFRAHKTDRTHRIDLCNEQEEPQRTATYFIGNIVEYV</sequence>
<name>A0ACB9JCP4_9ASTR</name>
<comment type="caution">
    <text evidence="1">The sequence shown here is derived from an EMBL/GenBank/DDBJ whole genome shotgun (WGS) entry which is preliminary data.</text>
</comment>
<keyword evidence="2" id="KW-1185">Reference proteome</keyword>
<evidence type="ECO:0000313" key="1">
    <source>
        <dbReference type="EMBL" id="KAI3817941.1"/>
    </source>
</evidence>
<dbReference type="EMBL" id="CM042021">
    <property type="protein sequence ID" value="KAI3817941.1"/>
    <property type="molecule type" value="Genomic_DNA"/>
</dbReference>
<gene>
    <name evidence="1" type="ORF">L1987_11742</name>
</gene>